<evidence type="ECO:0000313" key="2">
    <source>
        <dbReference type="EMBL" id="CAF5111610.1"/>
    </source>
</evidence>
<organism evidence="2 3">
    <name type="scientific">Rotaria magnacalcarata</name>
    <dbReference type="NCBI Taxonomy" id="392030"/>
    <lineage>
        <taxon>Eukaryota</taxon>
        <taxon>Metazoa</taxon>
        <taxon>Spiralia</taxon>
        <taxon>Gnathifera</taxon>
        <taxon>Rotifera</taxon>
        <taxon>Eurotatoria</taxon>
        <taxon>Bdelloidea</taxon>
        <taxon>Philodinida</taxon>
        <taxon>Philodinidae</taxon>
        <taxon>Rotaria</taxon>
    </lineage>
</organism>
<feature type="compositionally biased region" description="Low complexity" evidence="1">
    <location>
        <begin position="28"/>
        <end position="45"/>
    </location>
</feature>
<reference evidence="2" key="1">
    <citation type="submission" date="2021-02" db="EMBL/GenBank/DDBJ databases">
        <authorList>
            <person name="Nowell W R."/>
        </authorList>
    </citation>
    <scope>NUCLEOTIDE SEQUENCE</scope>
</reference>
<feature type="non-terminal residue" evidence="2">
    <location>
        <position position="1"/>
    </location>
</feature>
<sequence>NQTTTSDEQQTPVSRAFSTVEMLKRKSSSNASSSLSSTSTPNSPLVQQNCHSRSSS</sequence>
<feature type="compositionally biased region" description="Polar residues" evidence="1">
    <location>
        <begin position="46"/>
        <end position="56"/>
    </location>
</feature>
<protein>
    <submittedName>
        <fullName evidence="2">Uncharacterized protein</fullName>
    </submittedName>
</protein>
<evidence type="ECO:0000313" key="3">
    <source>
        <dbReference type="Proteomes" id="UP000676336"/>
    </source>
</evidence>
<proteinExistence type="predicted"/>
<feature type="non-terminal residue" evidence="2">
    <location>
        <position position="56"/>
    </location>
</feature>
<accession>A0A8S3F9U7</accession>
<feature type="region of interest" description="Disordered" evidence="1">
    <location>
        <begin position="1"/>
        <end position="56"/>
    </location>
</feature>
<gene>
    <name evidence="2" type="ORF">SMN809_LOCUS62118</name>
</gene>
<dbReference type="Proteomes" id="UP000676336">
    <property type="component" value="Unassembled WGS sequence"/>
</dbReference>
<feature type="compositionally biased region" description="Polar residues" evidence="1">
    <location>
        <begin position="1"/>
        <end position="17"/>
    </location>
</feature>
<dbReference type="EMBL" id="CAJOBI010255042">
    <property type="protein sequence ID" value="CAF5111610.1"/>
    <property type="molecule type" value="Genomic_DNA"/>
</dbReference>
<name>A0A8S3F9U7_9BILA</name>
<dbReference type="AlphaFoldDB" id="A0A8S3F9U7"/>
<comment type="caution">
    <text evidence="2">The sequence shown here is derived from an EMBL/GenBank/DDBJ whole genome shotgun (WGS) entry which is preliminary data.</text>
</comment>
<evidence type="ECO:0000256" key="1">
    <source>
        <dbReference type="SAM" id="MobiDB-lite"/>
    </source>
</evidence>